<proteinExistence type="predicted"/>
<sequence>MCFSDADISSVASFDSAQTHLSNMSWKTSIPTHPAIAGPSKNNEPPPTSPLPIMILPDLFTQKGSPPDLLGMTVITPTQIPITIFDFFDFNEVSSSSDEYTTADSKDKESAENIKSSSPHLPITTPYFWSH</sequence>
<dbReference type="HOGENOM" id="CLU_1928696_0_0_1"/>
<organism evidence="2">
    <name type="scientific">Rhizophagus irregularis (strain DAOM 181602 / DAOM 197198 / MUCL 43194)</name>
    <name type="common">Arbuscular mycorrhizal fungus</name>
    <name type="synonym">Glomus intraradices</name>
    <dbReference type="NCBI Taxonomy" id="747089"/>
    <lineage>
        <taxon>Eukaryota</taxon>
        <taxon>Fungi</taxon>
        <taxon>Fungi incertae sedis</taxon>
        <taxon>Mucoromycota</taxon>
        <taxon>Glomeromycotina</taxon>
        <taxon>Glomeromycetes</taxon>
        <taxon>Glomerales</taxon>
        <taxon>Glomeraceae</taxon>
        <taxon>Rhizophagus</taxon>
    </lineage>
</organism>
<accession>U9U6L7</accession>
<feature type="region of interest" description="Disordered" evidence="1">
    <location>
        <begin position="97"/>
        <end position="120"/>
    </location>
</feature>
<feature type="region of interest" description="Disordered" evidence="1">
    <location>
        <begin position="32"/>
        <end position="51"/>
    </location>
</feature>
<evidence type="ECO:0000256" key="1">
    <source>
        <dbReference type="SAM" id="MobiDB-lite"/>
    </source>
</evidence>
<evidence type="ECO:0000313" key="2">
    <source>
        <dbReference type="EMBL" id="ESA15342.1"/>
    </source>
</evidence>
<dbReference type="AlphaFoldDB" id="U9U6L7"/>
<protein>
    <submittedName>
        <fullName evidence="2">Uncharacterized protein</fullName>
    </submittedName>
</protein>
<dbReference type="VEuPathDB" id="FungiDB:RhiirFUN_026213"/>
<name>U9U6L7_RHIID</name>
<reference evidence="2" key="1">
    <citation type="submission" date="2013-07" db="EMBL/GenBank/DDBJ databases">
        <title>The genome of an arbuscular mycorrhizal fungus provides insights into the evolution of the oldest plant symbiosis.</title>
        <authorList>
            <consortium name="DOE Joint Genome Institute"/>
            <person name="Tisserant E."/>
            <person name="Malbreil M."/>
            <person name="Kuo A."/>
            <person name="Kohler A."/>
            <person name="Symeonidi A."/>
            <person name="Balestrini R."/>
            <person name="Charron P."/>
            <person name="Duensing N."/>
            <person name="Frei-dit-Frey N."/>
            <person name="Gianinazzi-Pearson V."/>
            <person name="Gilbert B."/>
            <person name="Handa Y."/>
            <person name="Hijri M."/>
            <person name="Kaul R."/>
            <person name="Kawaguchi M."/>
            <person name="Krajinski F."/>
            <person name="Lammers P."/>
            <person name="Lapierre D."/>
            <person name="Masclaux F.G."/>
            <person name="Murat C."/>
            <person name="Morin E."/>
            <person name="Ndikumana S."/>
            <person name="Pagni M."/>
            <person name="Petitpierre D."/>
            <person name="Requena N."/>
            <person name="Rosikiewicz P."/>
            <person name="Riley R."/>
            <person name="Saito K."/>
            <person name="San Clemente H."/>
            <person name="Shapiro H."/>
            <person name="van Tuinen D."/>
            <person name="Becard G."/>
            <person name="Bonfante P."/>
            <person name="Paszkowski U."/>
            <person name="Shachar-Hill Y."/>
            <person name="Young J.P."/>
            <person name="Sanders I.R."/>
            <person name="Henrissat B."/>
            <person name="Rensing S.A."/>
            <person name="Grigoriev I.V."/>
            <person name="Corradi N."/>
            <person name="Roux C."/>
            <person name="Martin F."/>
        </authorList>
    </citation>
    <scope>NUCLEOTIDE SEQUENCE</scope>
    <source>
        <strain evidence="2">DAOM 197198</strain>
    </source>
</reference>
<dbReference type="EMBL" id="KI282082">
    <property type="protein sequence ID" value="ESA15342.1"/>
    <property type="molecule type" value="Genomic_DNA"/>
</dbReference>
<gene>
    <name evidence="2" type="ORF">GLOINDRAFT_23988</name>
</gene>